<accession>A0A518CA62</accession>
<feature type="region of interest" description="Disordered" evidence="1">
    <location>
        <begin position="205"/>
        <end position="239"/>
    </location>
</feature>
<name>A0A518CA62_9BACT</name>
<keyword evidence="2" id="KW-0472">Membrane</keyword>
<proteinExistence type="predicted"/>
<dbReference type="AlphaFoldDB" id="A0A518CA62"/>
<keyword evidence="2" id="KW-0812">Transmembrane</keyword>
<evidence type="ECO:0000256" key="1">
    <source>
        <dbReference type="SAM" id="MobiDB-lite"/>
    </source>
</evidence>
<keyword evidence="2" id="KW-1133">Transmembrane helix</keyword>
<dbReference type="GO" id="GO:0051301">
    <property type="term" value="P:cell division"/>
    <property type="evidence" value="ECO:0007669"/>
    <property type="project" value="UniProtKB-KW"/>
</dbReference>
<protein>
    <submittedName>
        <fullName evidence="3">Cell division protein FtsL</fullName>
    </submittedName>
</protein>
<reference evidence="4" key="1">
    <citation type="submission" date="2019-02" db="EMBL/GenBank/DDBJ databases">
        <title>Deep-cultivation of Planctomycetes and their phenomic and genomic characterization uncovers novel biology.</title>
        <authorList>
            <person name="Wiegand S."/>
            <person name="Jogler M."/>
            <person name="Boedeker C."/>
            <person name="Pinto D."/>
            <person name="Vollmers J."/>
            <person name="Rivas-Marin E."/>
            <person name="Kohn T."/>
            <person name="Peeters S.H."/>
            <person name="Heuer A."/>
            <person name="Rast P."/>
            <person name="Oberbeckmann S."/>
            <person name="Bunk B."/>
            <person name="Jeske O."/>
            <person name="Meyerdierks A."/>
            <person name="Storesund J.E."/>
            <person name="Kallscheuer N."/>
            <person name="Luecker S."/>
            <person name="Lage O.M."/>
            <person name="Pohl T."/>
            <person name="Merkel B.J."/>
            <person name="Hornburger P."/>
            <person name="Mueller R.-W."/>
            <person name="Bruemmer F."/>
            <person name="Labrenz M."/>
            <person name="Spormann A.M."/>
            <person name="Op den Camp H."/>
            <person name="Overmann J."/>
            <person name="Amann R."/>
            <person name="Jetten M.S.M."/>
            <person name="Mascher T."/>
            <person name="Medema M.H."/>
            <person name="Devos D.P."/>
            <person name="Kaster A.-K."/>
            <person name="Ovreas L."/>
            <person name="Rohde M."/>
            <person name="Galperin M.Y."/>
            <person name="Jogler C."/>
        </authorList>
    </citation>
    <scope>NUCLEOTIDE SEQUENCE [LARGE SCALE GENOMIC DNA]</scope>
    <source>
        <strain evidence="4">Pan97</strain>
    </source>
</reference>
<gene>
    <name evidence="3" type="primary">ftsL</name>
    <name evidence="3" type="ORF">Pan97_31610</name>
</gene>
<dbReference type="KEGG" id="bvo:Pan97_31610"/>
<evidence type="ECO:0000313" key="4">
    <source>
        <dbReference type="Proteomes" id="UP000318626"/>
    </source>
</evidence>
<evidence type="ECO:0000313" key="3">
    <source>
        <dbReference type="EMBL" id="QDU76116.1"/>
    </source>
</evidence>
<evidence type="ECO:0000256" key="2">
    <source>
        <dbReference type="SAM" id="Phobius"/>
    </source>
</evidence>
<sequence length="239" mass="26369">MNSSEQQAHEATAESVRPKRNRWTSFSLLTILLLLTIAALGISHVRMSWQMDENNQAMATMEAELAKLRKEAGYLEISDESLVHVVAAPTHEDLVWRWKVFVPDGVTMKSHMSVKRSTGGSMTSTSQLGEGENQIELAIYRGPEGEWKQKITVIHGPSTSSSSGQLPEDFMSWLNNATTSSSGLMRSEGTKVFQPDQDVTLLKMTAHGREKQDPKTGAPGKATKESTEITAWLAPEENP</sequence>
<dbReference type="RefSeq" id="WP_144973987.1">
    <property type="nucleotide sequence ID" value="NZ_CP036289.1"/>
</dbReference>
<dbReference type="EMBL" id="CP036289">
    <property type="protein sequence ID" value="QDU76116.1"/>
    <property type="molecule type" value="Genomic_DNA"/>
</dbReference>
<keyword evidence="4" id="KW-1185">Reference proteome</keyword>
<feature type="transmembrane region" description="Helical" evidence="2">
    <location>
        <begin position="23"/>
        <end position="42"/>
    </location>
</feature>
<keyword evidence="3" id="KW-0131">Cell cycle</keyword>
<keyword evidence="3" id="KW-0132">Cell division</keyword>
<dbReference type="OrthoDB" id="290549at2"/>
<dbReference type="Proteomes" id="UP000318626">
    <property type="component" value="Chromosome"/>
</dbReference>
<organism evidence="3 4">
    <name type="scientific">Bremerella volcania</name>
    <dbReference type="NCBI Taxonomy" id="2527984"/>
    <lineage>
        <taxon>Bacteria</taxon>
        <taxon>Pseudomonadati</taxon>
        <taxon>Planctomycetota</taxon>
        <taxon>Planctomycetia</taxon>
        <taxon>Pirellulales</taxon>
        <taxon>Pirellulaceae</taxon>
        <taxon>Bremerella</taxon>
    </lineage>
</organism>